<name>A0A812NUM0_SYMPI</name>
<dbReference type="Proteomes" id="UP000649617">
    <property type="component" value="Unassembled WGS sequence"/>
</dbReference>
<evidence type="ECO:0000313" key="2">
    <source>
        <dbReference type="Proteomes" id="UP000649617"/>
    </source>
</evidence>
<evidence type="ECO:0000313" key="1">
    <source>
        <dbReference type="EMBL" id="CAE7332500.1"/>
    </source>
</evidence>
<dbReference type="AlphaFoldDB" id="A0A812NUM0"/>
<gene>
    <name evidence="1" type="ORF">SPIL2461_LOCUS7748</name>
</gene>
<sequence length="242" mass="26245">MYTDFGGGVNWKEKESPLQGACRELAEELFAQDETTAEATARVLSEGIKSELLGGRPFVSRGYAMFVVSAEAIVSSLQIDPGDSAIDRLFESAKFFDSQGKANSELTSVALVNVGDFLRSAASDGFPRPLCTRYQEGDAGNKGRDEVIKLRPVMVGTKGSISVIHRVLADFASTFKEDSIEQKEFAVPASPYPHTTVRPTVVAGEGHAEQADSSVPKRRWQKDKAHIGTANLEFILTEAETL</sequence>
<dbReference type="EMBL" id="CAJNIZ010012292">
    <property type="protein sequence ID" value="CAE7332500.1"/>
    <property type="molecule type" value="Genomic_DNA"/>
</dbReference>
<keyword evidence="2" id="KW-1185">Reference proteome</keyword>
<accession>A0A812NUM0</accession>
<reference evidence="1" key="1">
    <citation type="submission" date="2021-02" db="EMBL/GenBank/DDBJ databases">
        <authorList>
            <person name="Dougan E. K."/>
            <person name="Rhodes N."/>
            <person name="Thang M."/>
            <person name="Chan C."/>
        </authorList>
    </citation>
    <scope>NUCLEOTIDE SEQUENCE</scope>
</reference>
<comment type="caution">
    <text evidence="1">The sequence shown here is derived from an EMBL/GenBank/DDBJ whole genome shotgun (WGS) entry which is preliminary data.</text>
</comment>
<protein>
    <submittedName>
        <fullName evidence="1">Uncharacterized protein</fullName>
    </submittedName>
</protein>
<organism evidence="1 2">
    <name type="scientific">Symbiodinium pilosum</name>
    <name type="common">Dinoflagellate</name>
    <dbReference type="NCBI Taxonomy" id="2952"/>
    <lineage>
        <taxon>Eukaryota</taxon>
        <taxon>Sar</taxon>
        <taxon>Alveolata</taxon>
        <taxon>Dinophyceae</taxon>
        <taxon>Suessiales</taxon>
        <taxon>Symbiodiniaceae</taxon>
        <taxon>Symbiodinium</taxon>
    </lineage>
</organism>
<proteinExistence type="predicted"/>
<dbReference type="OrthoDB" id="10373351at2759"/>